<evidence type="ECO:0000313" key="3">
    <source>
        <dbReference type="Proteomes" id="UP000821837"/>
    </source>
</evidence>
<evidence type="ECO:0000313" key="2">
    <source>
        <dbReference type="EMBL" id="KAH7986830.1"/>
    </source>
</evidence>
<reference evidence="1" key="1">
    <citation type="journal article" date="2020" name="Cell">
        <title>Large-Scale Comparative Analyses of Tick Genomes Elucidate Their Genetic Diversity and Vector Capacities.</title>
        <authorList>
            <consortium name="Tick Genome and Microbiome Consortium (TIGMIC)"/>
            <person name="Jia N."/>
            <person name="Wang J."/>
            <person name="Shi W."/>
            <person name="Du L."/>
            <person name="Sun Y."/>
            <person name="Zhan W."/>
            <person name="Jiang J.F."/>
            <person name="Wang Q."/>
            <person name="Zhang B."/>
            <person name="Ji P."/>
            <person name="Bell-Sakyi L."/>
            <person name="Cui X.M."/>
            <person name="Yuan T.T."/>
            <person name="Jiang B.G."/>
            <person name="Yang W.F."/>
            <person name="Lam T.T."/>
            <person name="Chang Q.C."/>
            <person name="Ding S.J."/>
            <person name="Wang X.J."/>
            <person name="Zhu J.G."/>
            <person name="Ruan X.D."/>
            <person name="Zhao L."/>
            <person name="Wei J.T."/>
            <person name="Ye R.Z."/>
            <person name="Que T.C."/>
            <person name="Du C.H."/>
            <person name="Zhou Y.H."/>
            <person name="Cheng J.X."/>
            <person name="Dai P.F."/>
            <person name="Guo W.B."/>
            <person name="Han X.H."/>
            <person name="Huang E.J."/>
            <person name="Li L.F."/>
            <person name="Wei W."/>
            <person name="Gao Y.C."/>
            <person name="Liu J.Z."/>
            <person name="Shao H.Z."/>
            <person name="Wang X."/>
            <person name="Wang C.C."/>
            <person name="Yang T.C."/>
            <person name="Huo Q.B."/>
            <person name="Li W."/>
            <person name="Chen H.Y."/>
            <person name="Chen S.E."/>
            <person name="Zhou L.G."/>
            <person name="Ni X.B."/>
            <person name="Tian J.H."/>
            <person name="Sheng Y."/>
            <person name="Liu T."/>
            <person name="Pan Y.S."/>
            <person name="Xia L.Y."/>
            <person name="Li J."/>
            <person name="Zhao F."/>
            <person name="Cao W.C."/>
        </authorList>
    </citation>
    <scope>NUCLEOTIDE SEQUENCE</scope>
    <source>
        <strain evidence="1">Rsan-2018</strain>
    </source>
</reference>
<keyword evidence="3" id="KW-1185">Reference proteome</keyword>
<dbReference type="AlphaFoldDB" id="A0A9D4T4Z4"/>
<dbReference type="Proteomes" id="UP000821837">
    <property type="component" value="Chromosome 11"/>
</dbReference>
<protein>
    <submittedName>
        <fullName evidence="1">Uncharacterized protein</fullName>
    </submittedName>
</protein>
<sequence length="115" mass="12049">MKNNITSISSAADDRSCALNIFAKGFLIKVGVNTMKDARVGTIAGDFGSNGDVTNGGDVKKFGHASARSNVNCDNVTMKVHSDLHGTSDMGALGRNSVSGESKEIIAPSFWNERG</sequence>
<proteinExistence type="predicted"/>
<gene>
    <name evidence="1" type="ORF">HPB52_003096</name>
    <name evidence="2" type="ORF">HPB52_024700</name>
</gene>
<dbReference type="EMBL" id="JABSTV010001247">
    <property type="protein sequence ID" value="KAH7971823.1"/>
    <property type="molecule type" value="Genomic_DNA"/>
</dbReference>
<dbReference type="EMBL" id="JABSTV010000254">
    <property type="protein sequence ID" value="KAH7986830.1"/>
    <property type="molecule type" value="Genomic_DNA"/>
</dbReference>
<name>A0A9D4T4Z4_RHISA</name>
<reference evidence="1" key="2">
    <citation type="submission" date="2021-09" db="EMBL/GenBank/DDBJ databases">
        <authorList>
            <person name="Jia N."/>
            <person name="Wang J."/>
            <person name="Shi W."/>
            <person name="Du L."/>
            <person name="Sun Y."/>
            <person name="Zhan W."/>
            <person name="Jiang J."/>
            <person name="Wang Q."/>
            <person name="Zhang B."/>
            <person name="Ji P."/>
            <person name="Sakyi L.B."/>
            <person name="Cui X."/>
            <person name="Yuan T."/>
            <person name="Jiang B."/>
            <person name="Yang W."/>
            <person name="Lam T.T.-Y."/>
            <person name="Chang Q."/>
            <person name="Ding S."/>
            <person name="Wang X."/>
            <person name="Zhu J."/>
            <person name="Ruan X."/>
            <person name="Zhao L."/>
            <person name="Wei J."/>
            <person name="Que T."/>
            <person name="Du C."/>
            <person name="Cheng J."/>
            <person name="Dai P."/>
            <person name="Han X."/>
            <person name="Huang E."/>
            <person name="Gao Y."/>
            <person name="Liu J."/>
            <person name="Shao H."/>
            <person name="Ye R."/>
            <person name="Li L."/>
            <person name="Wei W."/>
            <person name="Wang X."/>
            <person name="Wang C."/>
            <person name="Huo Q."/>
            <person name="Li W."/>
            <person name="Guo W."/>
            <person name="Chen H."/>
            <person name="Chen S."/>
            <person name="Zhou L."/>
            <person name="Zhou L."/>
            <person name="Ni X."/>
            <person name="Tian J."/>
            <person name="Zhou Y."/>
            <person name="Sheng Y."/>
            <person name="Liu T."/>
            <person name="Pan Y."/>
            <person name="Xia L."/>
            <person name="Li J."/>
            <person name="Zhao F."/>
            <person name="Cao W."/>
        </authorList>
    </citation>
    <scope>NUCLEOTIDE SEQUENCE</scope>
    <source>
        <strain evidence="1">Rsan-2018</strain>
        <tissue evidence="1">Larvae</tissue>
    </source>
</reference>
<organism evidence="1 3">
    <name type="scientific">Rhipicephalus sanguineus</name>
    <name type="common">Brown dog tick</name>
    <name type="synonym">Ixodes sanguineus</name>
    <dbReference type="NCBI Taxonomy" id="34632"/>
    <lineage>
        <taxon>Eukaryota</taxon>
        <taxon>Metazoa</taxon>
        <taxon>Ecdysozoa</taxon>
        <taxon>Arthropoda</taxon>
        <taxon>Chelicerata</taxon>
        <taxon>Arachnida</taxon>
        <taxon>Acari</taxon>
        <taxon>Parasitiformes</taxon>
        <taxon>Ixodida</taxon>
        <taxon>Ixodoidea</taxon>
        <taxon>Ixodidae</taxon>
        <taxon>Rhipicephalinae</taxon>
        <taxon>Rhipicephalus</taxon>
        <taxon>Rhipicephalus</taxon>
    </lineage>
</organism>
<accession>A0A9D4T4Z4</accession>
<comment type="caution">
    <text evidence="1">The sequence shown here is derived from an EMBL/GenBank/DDBJ whole genome shotgun (WGS) entry which is preliminary data.</text>
</comment>
<evidence type="ECO:0000313" key="1">
    <source>
        <dbReference type="EMBL" id="KAH7971823.1"/>
    </source>
</evidence>